<reference evidence="2 3" key="1">
    <citation type="submission" date="2019-04" db="EMBL/GenBank/DDBJ databases">
        <title>High contiguity whole genome sequence and gene annotation resource for two Venturia nashicola isolates.</title>
        <authorList>
            <person name="Prokchorchik M."/>
            <person name="Won K."/>
            <person name="Lee Y."/>
            <person name="Choi E.D."/>
            <person name="Segonzac C."/>
            <person name="Sohn K.H."/>
        </authorList>
    </citation>
    <scope>NUCLEOTIDE SEQUENCE [LARGE SCALE GENOMIC DNA]</scope>
    <source>
        <strain evidence="2 3">PRI2</strain>
    </source>
</reference>
<accession>A0A4Z1PQS1</accession>
<sequence length="93" mass="10013">MLSPLFLATVFLTAVQQASGLALAGDSVLTPDSLSNPSRRASTFPSTICGICYEFGDKIITDRCWKSGTRSCHKSCTYDNIQKGQQVCCNIAC</sequence>
<dbReference type="EMBL" id="SNSC02000004">
    <property type="protein sequence ID" value="TID24984.1"/>
    <property type="molecule type" value="Genomic_DNA"/>
</dbReference>
<organism evidence="2 3">
    <name type="scientific">Venturia nashicola</name>
    <dbReference type="NCBI Taxonomy" id="86259"/>
    <lineage>
        <taxon>Eukaryota</taxon>
        <taxon>Fungi</taxon>
        <taxon>Dikarya</taxon>
        <taxon>Ascomycota</taxon>
        <taxon>Pezizomycotina</taxon>
        <taxon>Dothideomycetes</taxon>
        <taxon>Pleosporomycetidae</taxon>
        <taxon>Venturiales</taxon>
        <taxon>Venturiaceae</taxon>
        <taxon>Venturia</taxon>
    </lineage>
</organism>
<gene>
    <name evidence="2" type="ORF">E6O75_ATG04189</name>
</gene>
<proteinExistence type="predicted"/>
<evidence type="ECO:0000313" key="3">
    <source>
        <dbReference type="Proteomes" id="UP000298493"/>
    </source>
</evidence>
<dbReference type="Proteomes" id="UP000298493">
    <property type="component" value="Unassembled WGS sequence"/>
</dbReference>
<dbReference type="AlphaFoldDB" id="A0A4Z1PQS1"/>
<protein>
    <submittedName>
        <fullName evidence="2">Uncharacterized protein</fullName>
    </submittedName>
</protein>
<feature type="signal peptide" evidence="1">
    <location>
        <begin position="1"/>
        <end position="20"/>
    </location>
</feature>
<name>A0A4Z1PQS1_9PEZI</name>
<evidence type="ECO:0000256" key="1">
    <source>
        <dbReference type="SAM" id="SignalP"/>
    </source>
</evidence>
<keyword evidence="1" id="KW-0732">Signal</keyword>
<evidence type="ECO:0000313" key="2">
    <source>
        <dbReference type="EMBL" id="TID24984.1"/>
    </source>
</evidence>
<comment type="caution">
    <text evidence="2">The sequence shown here is derived from an EMBL/GenBank/DDBJ whole genome shotgun (WGS) entry which is preliminary data.</text>
</comment>
<keyword evidence="3" id="KW-1185">Reference proteome</keyword>
<feature type="chain" id="PRO_5021473710" evidence="1">
    <location>
        <begin position="21"/>
        <end position="93"/>
    </location>
</feature>